<evidence type="ECO:0000256" key="3">
    <source>
        <dbReference type="SAM" id="SignalP"/>
    </source>
</evidence>
<dbReference type="InterPro" id="IPR011123">
    <property type="entry name" value="Y_Y_Y"/>
</dbReference>
<evidence type="ECO:0000259" key="4">
    <source>
        <dbReference type="PROSITE" id="PS50887"/>
    </source>
</evidence>
<dbReference type="PANTHER" id="PTHR45138">
    <property type="entry name" value="REGULATORY COMPONENTS OF SENSORY TRANSDUCTION SYSTEM"/>
    <property type="match status" value="1"/>
</dbReference>
<dbReference type="Proteomes" id="UP000695802">
    <property type="component" value="Unassembled WGS sequence"/>
</dbReference>
<dbReference type="RefSeq" id="WP_206229611.1">
    <property type="nucleotide sequence ID" value="NZ_JAFIWB010000008.1"/>
</dbReference>
<dbReference type="InterPro" id="IPR015943">
    <property type="entry name" value="WD40/YVTN_repeat-like_dom_sf"/>
</dbReference>
<dbReference type="Gene3D" id="3.30.70.270">
    <property type="match status" value="1"/>
</dbReference>
<dbReference type="InterPro" id="IPR013783">
    <property type="entry name" value="Ig-like_fold"/>
</dbReference>
<dbReference type="EMBL" id="JAFIWB010000008">
    <property type="protein sequence ID" value="MBN6102484.1"/>
    <property type="molecule type" value="Genomic_DNA"/>
</dbReference>
<dbReference type="Pfam" id="PF07495">
    <property type="entry name" value="Y_Y_Y"/>
    <property type="match status" value="1"/>
</dbReference>
<dbReference type="PROSITE" id="PS50887">
    <property type="entry name" value="GGDEF"/>
    <property type="match status" value="1"/>
</dbReference>
<feature type="domain" description="GGDEF" evidence="4">
    <location>
        <begin position="874"/>
        <end position="1005"/>
    </location>
</feature>
<evidence type="ECO:0000313" key="5">
    <source>
        <dbReference type="EMBL" id="MBN6102484.1"/>
    </source>
</evidence>
<dbReference type="SUPFAM" id="SSF55073">
    <property type="entry name" value="Nucleotide cyclase"/>
    <property type="match status" value="1"/>
</dbReference>
<dbReference type="SMART" id="SM00267">
    <property type="entry name" value="GGDEF"/>
    <property type="match status" value="1"/>
</dbReference>
<dbReference type="Pfam" id="PF07494">
    <property type="entry name" value="Reg_prop"/>
    <property type="match status" value="3"/>
</dbReference>
<feature type="transmembrane region" description="Helical" evidence="2">
    <location>
        <begin position="772"/>
        <end position="794"/>
    </location>
</feature>
<dbReference type="NCBIfam" id="TIGR00254">
    <property type="entry name" value="GGDEF"/>
    <property type="match status" value="1"/>
</dbReference>
<evidence type="ECO:0000256" key="1">
    <source>
        <dbReference type="ARBA" id="ARBA00012528"/>
    </source>
</evidence>
<feature type="signal peptide" evidence="3">
    <location>
        <begin position="1"/>
        <end position="40"/>
    </location>
</feature>
<dbReference type="InterPro" id="IPR043128">
    <property type="entry name" value="Rev_trsase/Diguanyl_cyclase"/>
</dbReference>
<comment type="caution">
    <text evidence="5">The sequence shown here is derived from an EMBL/GenBank/DDBJ whole genome shotgun (WGS) entry which is preliminary data.</text>
</comment>
<dbReference type="Gene3D" id="2.60.40.10">
    <property type="entry name" value="Immunoglobulins"/>
    <property type="match status" value="1"/>
</dbReference>
<dbReference type="EC" id="2.7.7.65" evidence="1"/>
<keyword evidence="2" id="KW-0812">Transmembrane</keyword>
<organism evidence="5 6">
    <name type="scientific">Xanthomonas bonasiae</name>
    <dbReference type="NCBI Taxonomy" id="2810351"/>
    <lineage>
        <taxon>Bacteria</taxon>
        <taxon>Pseudomonadati</taxon>
        <taxon>Pseudomonadota</taxon>
        <taxon>Gammaproteobacteria</taxon>
        <taxon>Lysobacterales</taxon>
        <taxon>Lysobacteraceae</taxon>
        <taxon>Xanthomonas</taxon>
    </lineage>
</organism>
<evidence type="ECO:0000313" key="6">
    <source>
        <dbReference type="Proteomes" id="UP000695802"/>
    </source>
</evidence>
<keyword evidence="2" id="KW-1133">Transmembrane helix</keyword>
<evidence type="ECO:0000256" key="2">
    <source>
        <dbReference type="SAM" id="Phobius"/>
    </source>
</evidence>
<dbReference type="InterPro" id="IPR029787">
    <property type="entry name" value="Nucleotide_cyclase"/>
</dbReference>
<reference evidence="5 6" key="1">
    <citation type="submission" date="2021-02" db="EMBL/GenBank/DDBJ databases">
        <title>Taxonomically Unique Crown Gall-Associated Xanthomonas Stains Have Deficiency in Virulence Repertories.</title>
        <authorList>
            <person name="Mafakheri H."/>
            <person name="Taghavi S.M."/>
            <person name="Dimkic I."/>
            <person name="Nemanja K."/>
            <person name="Osdaghi E."/>
        </authorList>
    </citation>
    <scope>NUCLEOTIDE SEQUENCE [LARGE SCALE GENOMIC DNA]</scope>
    <source>
        <strain evidence="5 6">FX4</strain>
    </source>
</reference>
<keyword evidence="3" id="KW-0732">Signal</keyword>
<accession>A0ABS3B1J9</accession>
<dbReference type="PANTHER" id="PTHR45138:SF24">
    <property type="entry name" value="DIGUANYLATE CYCLASE DGCC-RELATED"/>
    <property type="match status" value="1"/>
</dbReference>
<dbReference type="PROSITE" id="PS51257">
    <property type="entry name" value="PROKAR_LIPOPROTEIN"/>
    <property type="match status" value="1"/>
</dbReference>
<feature type="chain" id="PRO_5046110181" description="diguanylate cyclase" evidence="3">
    <location>
        <begin position="41"/>
        <end position="1005"/>
    </location>
</feature>
<dbReference type="CDD" id="cd01949">
    <property type="entry name" value="GGDEF"/>
    <property type="match status" value="1"/>
</dbReference>
<proteinExistence type="predicted"/>
<dbReference type="Pfam" id="PF00990">
    <property type="entry name" value="GGDEF"/>
    <property type="match status" value="1"/>
</dbReference>
<sequence>MEQGDRRHTTIGSAPALRRRLRGRIGLFLMLLCACSAAGAAVAQATRPVTAGSITDRPTVVRWTMDEGLPHNLVHALAQDRDGLLWIGTWEGVARFDGRAFTVFDRQNTPGMEMSGVFAIVPERDGGVLVGTAYDGVFRYAGGAWEHLGDARAQRLQVASMLRDRDGVLWVGSEDGLFRIEADGRLTAAGAAAGLPKTRIAALLQQADGSVLVGTAQGLFRLDPATGRARRWGRTEAMRTAPVRRLSRDRDGGLLVAGDAGVFWLHADGALQWLRQGQRVDAALQGRQGQVWTSLSSGQLLRRSSSGVSEEMLSISGVVSPALIEDREGLIWAGSTDGLFRIAVGDAGGLTRHDGLGGDYVRVVQQSADGAVWVGHAAGLDRWQHGRIATLRIAAAGRDPSVLALAAANDGGMWVGTYNQGVLLLAPDGAVRQRLGTEAGIPQAMVRALLQDADGGLWVGGNAGLAYRNRGRTRLYTLADGLPARQVQALYRDRAGVLWIGTSDGIAALSADGTLRRWPAGAAFPAHNAFDFLEDAGGALWIASDRGLLRLRDGRFRTYDHRVGLPRDKLFRVIDDGQGHLWVTSNQGVFRIARDSIAQLDAGRRTQLAVDVVDRSDGMPGSQGNGSSAPAGWLSRDGILLIPTSAGLALIDPALPSRHSLRAPAVVIERLQVDGREQPLRADYRLPGSVGRLSVDYAGLSFRSPDKVRYRYRLHGFDRQWIDAGSSEEAVYTNLPPGDYRLEVQATTNAMDWSRSDLVGRASLQLDVVPPFWQRGPFVVIAAIAFSGLLLWWYRGRSHRYLRRQRRLNRIIAERTHELRAKNLALKLADFEREELVRKLAYQAGHDALTGLPNRRTADPHLTAALEHARATQTPLCVALLDIDNFKRINDSYGHEIGDEVLRRVGEVLRATLGEHAFAARHGGEEFLLVLPGLDREQARARLDDLRHRVAAIVVHDVDGRTVQCTASVGFACVSPALQSRRELLVLADQRLYQAKHEGRDRVVG</sequence>
<dbReference type="Gene3D" id="2.130.10.10">
    <property type="entry name" value="YVTN repeat-like/Quinoprotein amine dehydrogenase"/>
    <property type="match status" value="3"/>
</dbReference>
<dbReference type="InterPro" id="IPR000160">
    <property type="entry name" value="GGDEF_dom"/>
</dbReference>
<name>A0ABS3B1J9_9XANT</name>
<dbReference type="InterPro" id="IPR011110">
    <property type="entry name" value="Reg_prop"/>
</dbReference>
<protein>
    <recommendedName>
        <fullName evidence="1">diguanylate cyclase</fullName>
        <ecNumber evidence="1">2.7.7.65</ecNumber>
    </recommendedName>
</protein>
<gene>
    <name evidence="5" type="ORF">JR064_09925</name>
</gene>
<dbReference type="InterPro" id="IPR050469">
    <property type="entry name" value="Diguanylate_Cyclase"/>
</dbReference>
<keyword evidence="6" id="KW-1185">Reference proteome</keyword>
<dbReference type="SUPFAM" id="SSF63829">
    <property type="entry name" value="Calcium-dependent phosphotriesterase"/>
    <property type="match status" value="2"/>
</dbReference>
<keyword evidence="2" id="KW-0472">Membrane</keyword>